<organism evidence="1">
    <name type="scientific">marine sediment metagenome</name>
    <dbReference type="NCBI Taxonomy" id="412755"/>
    <lineage>
        <taxon>unclassified sequences</taxon>
        <taxon>metagenomes</taxon>
        <taxon>ecological metagenomes</taxon>
    </lineage>
</organism>
<dbReference type="EMBL" id="BARW01022949">
    <property type="protein sequence ID" value="GAI90134.1"/>
    <property type="molecule type" value="Genomic_DNA"/>
</dbReference>
<reference evidence="1" key="1">
    <citation type="journal article" date="2014" name="Front. Microbiol.">
        <title>High frequency of phylogenetically diverse reductive dehalogenase-homologous genes in deep subseafloor sedimentary metagenomes.</title>
        <authorList>
            <person name="Kawai M."/>
            <person name="Futagami T."/>
            <person name="Toyoda A."/>
            <person name="Takaki Y."/>
            <person name="Nishi S."/>
            <person name="Hori S."/>
            <person name="Arai W."/>
            <person name="Tsubouchi T."/>
            <person name="Morono Y."/>
            <person name="Uchiyama I."/>
            <person name="Ito T."/>
            <person name="Fujiyama A."/>
            <person name="Inagaki F."/>
            <person name="Takami H."/>
        </authorList>
    </citation>
    <scope>NUCLEOTIDE SEQUENCE</scope>
    <source>
        <strain evidence="1">Expedition CK06-06</strain>
    </source>
</reference>
<dbReference type="AlphaFoldDB" id="X1UCS4"/>
<sequence length="53" mass="6484">MTFVTYKKFGNKEYAYELTSYWDKKIKQPRHKTKYLGVVIDKEKGIYQKTMKE</sequence>
<comment type="caution">
    <text evidence="1">The sequence shown here is derived from an EMBL/GenBank/DDBJ whole genome shotgun (WGS) entry which is preliminary data.</text>
</comment>
<feature type="non-terminal residue" evidence="1">
    <location>
        <position position="53"/>
    </location>
</feature>
<protein>
    <submittedName>
        <fullName evidence="1">Uncharacterized protein</fullName>
    </submittedName>
</protein>
<gene>
    <name evidence="1" type="ORF">S12H4_38173</name>
</gene>
<accession>X1UCS4</accession>
<evidence type="ECO:0000313" key="1">
    <source>
        <dbReference type="EMBL" id="GAI90134.1"/>
    </source>
</evidence>
<proteinExistence type="predicted"/>
<name>X1UCS4_9ZZZZ</name>